<comment type="caution">
    <text evidence="2">The sequence shown here is derived from an EMBL/GenBank/DDBJ whole genome shotgun (WGS) entry which is preliminary data.</text>
</comment>
<protein>
    <recommendedName>
        <fullName evidence="4">TIGR03000 domain-containing protein</fullName>
    </recommendedName>
</protein>
<evidence type="ECO:0008006" key="4">
    <source>
        <dbReference type="Google" id="ProtNLM"/>
    </source>
</evidence>
<dbReference type="InterPro" id="IPR017460">
    <property type="entry name" value="CHP03000_planctomycetes"/>
</dbReference>
<name>A0A2S8G9P7_9BACT</name>
<accession>A0A2S8G9P7</accession>
<feature type="region of interest" description="Disordered" evidence="1">
    <location>
        <begin position="25"/>
        <end position="63"/>
    </location>
</feature>
<reference evidence="2 3" key="1">
    <citation type="submission" date="2018-02" db="EMBL/GenBank/DDBJ databases">
        <title>Comparative genomes isolates from brazilian mangrove.</title>
        <authorList>
            <person name="Araujo J.E."/>
            <person name="Taketani R.G."/>
            <person name="Silva M.C.P."/>
            <person name="Loureco M.V."/>
            <person name="Andreote F.D."/>
        </authorList>
    </citation>
    <scope>NUCLEOTIDE SEQUENCE [LARGE SCALE GENOMIC DNA]</scope>
    <source>
        <strain evidence="2 3">NAP PRIS-MGV</strain>
    </source>
</reference>
<dbReference type="RefSeq" id="WP_105351660.1">
    <property type="nucleotide sequence ID" value="NZ_PUIB01000006.1"/>
</dbReference>
<dbReference type="NCBIfam" id="TIGR03000">
    <property type="entry name" value="plancto_dom_1"/>
    <property type="match status" value="1"/>
</dbReference>
<evidence type="ECO:0000256" key="1">
    <source>
        <dbReference type="SAM" id="MobiDB-lite"/>
    </source>
</evidence>
<proteinExistence type="predicted"/>
<dbReference type="AlphaFoldDB" id="A0A2S8G9P7"/>
<sequence length="185" mass="20304">MRSFQLTVCCVIGVMFSGIARGQMPRADQQGGTYNAPAGANASTPFKPQGMPRPPFSTPSQTLPSTLPQNGLNRDILVPGTPTWLQRLQLESRNPEPPQKLPTKVTITVKLPAADSQLSVNEHATKQNGQNRIFITPDLEPGTYRYQLEATWQAHGRPIRAVRTITFEPGANLTVDFTQTTKAPR</sequence>
<gene>
    <name evidence="2" type="ORF">C5Y98_03440</name>
</gene>
<evidence type="ECO:0000313" key="2">
    <source>
        <dbReference type="EMBL" id="PQO41030.1"/>
    </source>
</evidence>
<evidence type="ECO:0000313" key="3">
    <source>
        <dbReference type="Proteomes" id="UP000239388"/>
    </source>
</evidence>
<organism evidence="2 3">
    <name type="scientific">Blastopirellula marina</name>
    <dbReference type="NCBI Taxonomy" id="124"/>
    <lineage>
        <taxon>Bacteria</taxon>
        <taxon>Pseudomonadati</taxon>
        <taxon>Planctomycetota</taxon>
        <taxon>Planctomycetia</taxon>
        <taxon>Pirellulales</taxon>
        <taxon>Pirellulaceae</taxon>
        <taxon>Blastopirellula</taxon>
    </lineage>
</organism>
<dbReference type="EMBL" id="PUIB01000006">
    <property type="protein sequence ID" value="PQO41030.1"/>
    <property type="molecule type" value="Genomic_DNA"/>
</dbReference>
<dbReference type="Proteomes" id="UP000239388">
    <property type="component" value="Unassembled WGS sequence"/>
</dbReference>